<dbReference type="EMBL" id="JBHRTO010000001">
    <property type="protein sequence ID" value="MFC3182107.1"/>
    <property type="molecule type" value="Genomic_DNA"/>
</dbReference>
<sequence>MKTSIYPLVLCGGMGSRLWPMSRVEQPKQFQPVQGKGSLSYFQTTLQRHRGGVFKPPIIVTSAGHTQLVTRQMRDLQLTGTVLAEPMGRNTGPAVLAAALVAIAEDPEAQLLVLPSDHIITGDLNATVVAMQQAADNGRIVLFGVPPAYPEIGYGYIVDGGGYTNYPGLHRVETFIEKPPYERAQALISGGYSYWASGISLFRADVLIEEFHRFEPETFYAVSAAVSAGKMINGALHLEETAFVKAKSEPTERLVFERSTAVALAPARDIQWDDVGAWNAVQKISARNALGNVINGDVLALDTHNSLIQSDSRLVAVIGLRDMIVVDTPDALLVMNRDHSQDVKQVVEHLKGLNRPEVTSHLLRDTNWGQVELLAKDDGYDMRMLVIAPGASLRVNGTGHGPSLLTFLTGGGVYEREGQMVVVARGDSVTIPADVTLPLTNTGSKELRAMQLLMTHDAESVAEVAASAVKAVASLFTKPEAAAAVTGAVL</sequence>
<dbReference type="InterPro" id="IPR054566">
    <property type="entry name" value="ManC/GMP-like_b-helix"/>
</dbReference>
<dbReference type="InterPro" id="IPR014710">
    <property type="entry name" value="RmlC-like_jellyroll"/>
</dbReference>
<protein>
    <submittedName>
        <fullName evidence="3">Mannose-1-phosphate guanylyltransferase</fullName>
    </submittedName>
</protein>
<keyword evidence="4" id="KW-1185">Reference proteome</keyword>
<dbReference type="InterPro" id="IPR029044">
    <property type="entry name" value="Nucleotide-diphossugar_trans"/>
</dbReference>
<dbReference type="PANTHER" id="PTHR46390:SF1">
    <property type="entry name" value="MANNOSE-1-PHOSPHATE GUANYLYLTRANSFERASE"/>
    <property type="match status" value="1"/>
</dbReference>
<dbReference type="Gene3D" id="2.60.120.10">
    <property type="entry name" value="Jelly Rolls"/>
    <property type="match status" value="1"/>
</dbReference>
<dbReference type="Proteomes" id="UP001595547">
    <property type="component" value="Unassembled WGS sequence"/>
</dbReference>
<dbReference type="PANTHER" id="PTHR46390">
    <property type="entry name" value="MANNOSE-1-PHOSPHATE GUANYLYLTRANSFERASE"/>
    <property type="match status" value="1"/>
</dbReference>
<evidence type="ECO:0000259" key="1">
    <source>
        <dbReference type="Pfam" id="PF00483"/>
    </source>
</evidence>
<name>A0ABV7J5Q3_9RHOB</name>
<accession>A0ABV7J5Q3</accession>
<dbReference type="RefSeq" id="WP_380073687.1">
    <property type="nucleotide sequence ID" value="NZ_JBHRTO010000001.1"/>
</dbReference>
<dbReference type="GO" id="GO:0016779">
    <property type="term" value="F:nucleotidyltransferase activity"/>
    <property type="evidence" value="ECO:0007669"/>
    <property type="project" value="UniProtKB-KW"/>
</dbReference>
<dbReference type="Pfam" id="PF22640">
    <property type="entry name" value="ManC_GMP_beta-helix"/>
    <property type="match status" value="1"/>
</dbReference>
<proteinExistence type="predicted"/>
<keyword evidence="3" id="KW-0808">Transferase</keyword>
<organism evidence="3 4">
    <name type="scientific">Cypionkella sinensis</name>
    <dbReference type="NCBI Taxonomy" id="1756043"/>
    <lineage>
        <taxon>Bacteria</taxon>
        <taxon>Pseudomonadati</taxon>
        <taxon>Pseudomonadota</taxon>
        <taxon>Alphaproteobacteria</taxon>
        <taxon>Rhodobacterales</taxon>
        <taxon>Paracoccaceae</taxon>
        <taxon>Cypionkella</taxon>
    </lineage>
</organism>
<dbReference type="Gene3D" id="3.90.550.10">
    <property type="entry name" value="Spore Coat Polysaccharide Biosynthesis Protein SpsA, Chain A"/>
    <property type="match status" value="1"/>
</dbReference>
<dbReference type="Pfam" id="PF00483">
    <property type="entry name" value="NTP_transferase"/>
    <property type="match status" value="1"/>
</dbReference>
<evidence type="ECO:0000313" key="3">
    <source>
        <dbReference type="EMBL" id="MFC3182107.1"/>
    </source>
</evidence>
<evidence type="ECO:0000313" key="4">
    <source>
        <dbReference type="Proteomes" id="UP001595547"/>
    </source>
</evidence>
<dbReference type="SUPFAM" id="SSF51182">
    <property type="entry name" value="RmlC-like cupins"/>
    <property type="match status" value="1"/>
</dbReference>
<reference evidence="4" key="1">
    <citation type="journal article" date="2019" name="Int. J. Syst. Evol. Microbiol.">
        <title>The Global Catalogue of Microorganisms (GCM) 10K type strain sequencing project: providing services to taxonomists for standard genome sequencing and annotation.</title>
        <authorList>
            <consortium name="The Broad Institute Genomics Platform"/>
            <consortium name="The Broad Institute Genome Sequencing Center for Infectious Disease"/>
            <person name="Wu L."/>
            <person name="Ma J."/>
        </authorList>
    </citation>
    <scope>NUCLEOTIDE SEQUENCE [LARGE SCALE GENOMIC DNA]</scope>
    <source>
        <strain evidence="4">KCTC 52039</strain>
    </source>
</reference>
<gene>
    <name evidence="3" type="ORF">ACFOGH_13980</name>
</gene>
<dbReference type="InterPro" id="IPR051161">
    <property type="entry name" value="Mannose-6P_isomerase_type2"/>
</dbReference>
<dbReference type="InterPro" id="IPR011051">
    <property type="entry name" value="RmlC_Cupin_sf"/>
</dbReference>
<dbReference type="SUPFAM" id="SSF53448">
    <property type="entry name" value="Nucleotide-diphospho-sugar transferases"/>
    <property type="match status" value="1"/>
</dbReference>
<evidence type="ECO:0000259" key="2">
    <source>
        <dbReference type="Pfam" id="PF22640"/>
    </source>
</evidence>
<feature type="domain" description="MannoseP isomerase/GMP-like beta-helix" evidence="2">
    <location>
        <begin position="296"/>
        <end position="350"/>
    </location>
</feature>
<keyword evidence="3" id="KW-0548">Nucleotidyltransferase</keyword>
<dbReference type="InterPro" id="IPR005835">
    <property type="entry name" value="NTP_transferase_dom"/>
</dbReference>
<feature type="domain" description="Nucleotidyl transferase" evidence="1">
    <location>
        <begin position="7"/>
        <end position="286"/>
    </location>
</feature>
<comment type="caution">
    <text evidence="3">The sequence shown here is derived from an EMBL/GenBank/DDBJ whole genome shotgun (WGS) entry which is preliminary data.</text>
</comment>